<keyword evidence="4" id="KW-1185">Reference proteome</keyword>
<name>A0ABT6TR58_9BACL</name>
<dbReference type="SUPFAM" id="SSF103039">
    <property type="entry name" value="CheC-like"/>
    <property type="match status" value="1"/>
</dbReference>
<dbReference type="EMBL" id="JAGRPV010000001">
    <property type="protein sequence ID" value="MDI4648713.1"/>
    <property type="molecule type" value="Genomic_DNA"/>
</dbReference>
<comment type="caution">
    <text evidence="3">The sequence shown here is derived from an EMBL/GenBank/DDBJ whole genome shotgun (WGS) entry which is preliminary data.</text>
</comment>
<dbReference type="CDD" id="cd17906">
    <property type="entry name" value="CheX"/>
    <property type="match status" value="1"/>
</dbReference>
<dbReference type="InterPro" id="IPR028051">
    <property type="entry name" value="CheX-like_dom"/>
</dbReference>
<organism evidence="3 4">
    <name type="scientific">Cohnella hashimotonis</name>
    <dbReference type="NCBI Taxonomy" id="2826895"/>
    <lineage>
        <taxon>Bacteria</taxon>
        <taxon>Bacillati</taxon>
        <taxon>Bacillota</taxon>
        <taxon>Bacilli</taxon>
        <taxon>Bacillales</taxon>
        <taxon>Paenibacillaceae</taxon>
        <taxon>Cohnella</taxon>
    </lineage>
</organism>
<sequence length="165" mass="18018">MNIDANTSAIVRDGTSEQSDELLQDILQALRQVVPLSLSVTDPRSDNEEWQDEWGVLIGVTGDMYGRVVILGEGEVFGRLGESMFGMALEGDMLHSFVGELANMVTGQAATLVSGRGYRIDITPPTVITGKMHIFGLRNVVRMSVAFERAGELQFIISRDTEGKV</sequence>
<evidence type="ECO:0000259" key="2">
    <source>
        <dbReference type="Pfam" id="PF13690"/>
    </source>
</evidence>
<evidence type="ECO:0000313" key="3">
    <source>
        <dbReference type="EMBL" id="MDI4648713.1"/>
    </source>
</evidence>
<feature type="domain" description="Chemotaxis phosphatase CheX-like" evidence="2">
    <location>
        <begin position="56"/>
        <end position="133"/>
    </location>
</feature>
<dbReference type="InterPro" id="IPR038756">
    <property type="entry name" value="CheX-like"/>
</dbReference>
<evidence type="ECO:0000313" key="4">
    <source>
        <dbReference type="Proteomes" id="UP001161691"/>
    </source>
</evidence>
<evidence type="ECO:0000256" key="1">
    <source>
        <dbReference type="ARBA" id="ARBA00022500"/>
    </source>
</evidence>
<dbReference type="Gene3D" id="3.40.1550.10">
    <property type="entry name" value="CheC-like"/>
    <property type="match status" value="1"/>
</dbReference>
<gene>
    <name evidence="3" type="ORF">KB449_27410</name>
</gene>
<dbReference type="RefSeq" id="WP_282911408.1">
    <property type="nucleotide sequence ID" value="NZ_JAGRPV010000001.1"/>
</dbReference>
<accession>A0ABT6TR58</accession>
<dbReference type="Pfam" id="PF13690">
    <property type="entry name" value="CheX"/>
    <property type="match status" value="1"/>
</dbReference>
<reference evidence="3" key="1">
    <citation type="submission" date="2023-04" db="EMBL/GenBank/DDBJ databases">
        <title>Comparative genomic analysis of Cohnella hashimotonis sp. nov., isolated from the International Space Station.</title>
        <authorList>
            <person name="Venkateswaran K."/>
            <person name="Simpson A."/>
        </authorList>
    </citation>
    <scope>NUCLEOTIDE SEQUENCE</scope>
    <source>
        <strain evidence="3">F6_2S_P_1</strain>
    </source>
</reference>
<dbReference type="Proteomes" id="UP001161691">
    <property type="component" value="Unassembled WGS sequence"/>
</dbReference>
<protein>
    <submittedName>
        <fullName evidence="3">Chemotaxis protein CheX</fullName>
    </submittedName>
</protein>
<dbReference type="InterPro" id="IPR028976">
    <property type="entry name" value="CheC-like_sf"/>
</dbReference>
<keyword evidence="1" id="KW-0145">Chemotaxis</keyword>
<dbReference type="PANTHER" id="PTHR39452">
    <property type="entry name" value="CHEY-P PHOSPHATASE CHEX"/>
    <property type="match status" value="1"/>
</dbReference>
<dbReference type="PANTHER" id="PTHR39452:SF1">
    <property type="entry name" value="CHEY-P PHOSPHATASE CHEX"/>
    <property type="match status" value="1"/>
</dbReference>
<proteinExistence type="predicted"/>